<proteinExistence type="predicted"/>
<gene>
    <name evidence="2" type="ORF">PVP01_0007740</name>
</gene>
<reference evidence="2" key="1">
    <citation type="submission" date="2016-07" db="EMBL/GenBank/DDBJ databases">
        <authorList>
            <consortium name="Pathogen Informatics"/>
        </authorList>
    </citation>
    <scope>NUCLEOTIDE SEQUENCE</scope>
</reference>
<dbReference type="EMBL" id="FLZR02000030">
    <property type="protein sequence ID" value="VVA00062.1"/>
    <property type="molecule type" value="Genomic_DNA"/>
</dbReference>
<dbReference type="OrthoDB" id="388250at2759"/>
<evidence type="ECO:0000313" key="2">
    <source>
        <dbReference type="EMBL" id="VVA00062.1"/>
    </source>
</evidence>
<dbReference type="VEuPathDB" id="PlasmoDB:PVW1_070045600"/>
<protein>
    <submittedName>
        <fullName evidence="2">VIR protein</fullName>
    </submittedName>
</protein>
<accession>A0A565A657</accession>
<dbReference type="VEuPathDB" id="PlasmoDB:PVPAM_110059500"/>
<dbReference type="Proteomes" id="UP000220605">
    <property type="component" value="Unassembled WGS sequence"/>
</dbReference>
<dbReference type="Pfam" id="PF05795">
    <property type="entry name" value="Plasmodium_Vir"/>
    <property type="match status" value="1"/>
</dbReference>
<dbReference type="AlphaFoldDB" id="A0A565A657"/>
<organism evidence="2">
    <name type="scientific">Plasmodium vivax</name>
    <name type="common">malaria parasite P. vivax</name>
    <dbReference type="NCBI Taxonomy" id="5855"/>
    <lineage>
        <taxon>Eukaryota</taxon>
        <taxon>Sar</taxon>
        <taxon>Alveolata</taxon>
        <taxon>Apicomplexa</taxon>
        <taxon>Aconoidasida</taxon>
        <taxon>Haemosporida</taxon>
        <taxon>Plasmodiidae</taxon>
        <taxon>Plasmodium</taxon>
        <taxon>Plasmodium (Plasmodium)</taxon>
    </lineage>
</organism>
<evidence type="ECO:0000256" key="1">
    <source>
        <dbReference type="SAM" id="MobiDB-lite"/>
    </source>
</evidence>
<dbReference type="InterPro" id="IPR008780">
    <property type="entry name" value="Plasmodium_Vir"/>
</dbReference>
<feature type="region of interest" description="Disordered" evidence="1">
    <location>
        <begin position="308"/>
        <end position="330"/>
    </location>
</feature>
<dbReference type="VEuPathDB" id="PlasmoDB:PVP01_0007740"/>
<name>A0A565A657_PLAVI</name>
<feature type="region of interest" description="Disordered" evidence="1">
    <location>
        <begin position="238"/>
        <end position="257"/>
    </location>
</feature>
<sequence length="437" mass="51111">MAQCQRGSSDTYLNYACYTRLKDKFDVINPGDTGYRHLGKAKEKIKVNHENYPIKYEEFFKNLASYLQQDGIFVEADRIIPCRYTNYLLNKKLIKDDMYLSNPNYGILKDFVKEFHRSKSSIGDGEICSSEIQFLEYEEYKKMELLYDLYDKYITLTQRYKPYKYDACNILSKFIMTYNDSINSYQKTDEKLIKKLIDLKELIGKNVLPNNEGCQKKITHFTLSDIENKKIEEENRKRIEEQRQEQEKQERLEREKQERLEREKQEQLEQEKQLEHKQLERVELQRHLQTRPLLPNSNEQRQQYGVPYIPASSLPPIHESGLAEPYNSQSFGESEHSEIKMEQSQDQDVLGQMQNAFSSIVRNVDPAPVLGVSGGMGVLFILFKYTPVGSFFGGRRGRFRQIPRTFGGFPPGYFGNFQEYDGGLIGYSPMSISSLAE</sequence>